<gene>
    <name evidence="2" type="ORF">LCGC14_2627940</name>
</gene>
<reference evidence="2" key="1">
    <citation type="journal article" date="2015" name="Nature">
        <title>Complex archaea that bridge the gap between prokaryotes and eukaryotes.</title>
        <authorList>
            <person name="Spang A."/>
            <person name="Saw J.H."/>
            <person name="Jorgensen S.L."/>
            <person name="Zaremba-Niedzwiedzka K."/>
            <person name="Martijn J."/>
            <person name="Lind A.E."/>
            <person name="van Eijk R."/>
            <person name="Schleper C."/>
            <person name="Guy L."/>
            <person name="Ettema T.J."/>
        </authorList>
    </citation>
    <scope>NUCLEOTIDE SEQUENCE</scope>
</reference>
<dbReference type="EMBL" id="LAZR01045001">
    <property type="protein sequence ID" value="KKL00910.1"/>
    <property type="molecule type" value="Genomic_DNA"/>
</dbReference>
<dbReference type="Pfam" id="PF13560">
    <property type="entry name" value="HTH_31"/>
    <property type="match status" value="1"/>
</dbReference>
<proteinExistence type="predicted"/>
<dbReference type="InterPro" id="IPR001387">
    <property type="entry name" value="Cro/C1-type_HTH"/>
</dbReference>
<name>A0A0F9CC90_9ZZZZ</name>
<protein>
    <recommendedName>
        <fullName evidence="1">HTH cro/C1-type domain-containing protein</fullName>
    </recommendedName>
</protein>
<feature type="domain" description="HTH cro/C1-type" evidence="1">
    <location>
        <begin position="5"/>
        <end position="61"/>
    </location>
</feature>
<dbReference type="AlphaFoldDB" id="A0A0F9CC90"/>
<dbReference type="Gene3D" id="1.10.260.40">
    <property type="entry name" value="lambda repressor-like DNA-binding domains"/>
    <property type="match status" value="1"/>
</dbReference>
<dbReference type="SMART" id="SM00530">
    <property type="entry name" value="HTH_XRE"/>
    <property type="match status" value="1"/>
</dbReference>
<evidence type="ECO:0000313" key="2">
    <source>
        <dbReference type="EMBL" id="KKL00910.1"/>
    </source>
</evidence>
<accession>A0A0F9CC90</accession>
<organism evidence="2">
    <name type="scientific">marine sediment metagenome</name>
    <dbReference type="NCBI Taxonomy" id="412755"/>
    <lineage>
        <taxon>unclassified sequences</taxon>
        <taxon>metagenomes</taxon>
        <taxon>ecological metagenomes</taxon>
    </lineage>
</organism>
<dbReference type="GO" id="GO:0003677">
    <property type="term" value="F:DNA binding"/>
    <property type="evidence" value="ECO:0007669"/>
    <property type="project" value="InterPro"/>
</dbReference>
<dbReference type="PROSITE" id="PS50943">
    <property type="entry name" value="HTH_CROC1"/>
    <property type="match status" value="1"/>
</dbReference>
<sequence>MTKTLREIREKRKLTLAEVAREVGTDAGNLSRIETGSQVPSRDLARGLYAFYDGKVSLAAIYDPGAQIA</sequence>
<comment type="caution">
    <text evidence="2">The sequence shown here is derived from an EMBL/GenBank/DDBJ whole genome shotgun (WGS) entry which is preliminary data.</text>
</comment>
<evidence type="ECO:0000259" key="1">
    <source>
        <dbReference type="PROSITE" id="PS50943"/>
    </source>
</evidence>
<dbReference type="SUPFAM" id="SSF47413">
    <property type="entry name" value="lambda repressor-like DNA-binding domains"/>
    <property type="match status" value="1"/>
</dbReference>
<dbReference type="CDD" id="cd00093">
    <property type="entry name" value="HTH_XRE"/>
    <property type="match status" value="1"/>
</dbReference>
<dbReference type="InterPro" id="IPR010982">
    <property type="entry name" value="Lambda_DNA-bd_dom_sf"/>
</dbReference>